<dbReference type="EMBL" id="LAPT01000021">
    <property type="protein sequence ID" value="PXF32287.1"/>
    <property type="molecule type" value="Genomic_DNA"/>
</dbReference>
<keyword evidence="3 9" id="KW-0285">Flavoprotein</keyword>
<dbReference type="EC" id="1.3.1.-" evidence="9"/>
<dbReference type="Gene3D" id="3.20.20.70">
    <property type="entry name" value="Aldolase class I"/>
    <property type="match status" value="1"/>
</dbReference>
<dbReference type="PIRSF" id="PIRSF006621">
    <property type="entry name" value="Dus"/>
    <property type="match status" value="1"/>
</dbReference>
<reference evidence="12 13" key="1">
    <citation type="submission" date="2015-03" db="EMBL/GenBank/DDBJ databases">
        <authorList>
            <person name="Krishnan R."/>
            <person name="Midha S."/>
            <person name="Patil P.B."/>
            <person name="Rameshkumar N."/>
        </authorList>
    </citation>
    <scope>NUCLEOTIDE SEQUENCE [LARGE SCALE GENOMIC DNA]</scope>
    <source>
        <strain evidence="12 13">L1E11</strain>
    </source>
</reference>
<evidence type="ECO:0000256" key="6">
    <source>
        <dbReference type="ARBA" id="ARBA00022857"/>
    </source>
</evidence>
<evidence type="ECO:0000313" key="13">
    <source>
        <dbReference type="Proteomes" id="UP000248090"/>
    </source>
</evidence>
<name>A0ABX5M073_9GAMM</name>
<feature type="site" description="Interacts with tRNA; defines subfamily-specific binding signature" evidence="9">
    <location>
        <position position="284"/>
    </location>
</feature>
<dbReference type="InterPro" id="IPR001269">
    <property type="entry name" value="DUS_fam"/>
</dbReference>
<dbReference type="HAMAP" id="MF_02043">
    <property type="entry name" value="DusC_subfam"/>
    <property type="match status" value="1"/>
</dbReference>
<dbReference type="InterPro" id="IPR035587">
    <property type="entry name" value="DUS-like_FMN-bd"/>
</dbReference>
<evidence type="ECO:0000256" key="2">
    <source>
        <dbReference type="ARBA" id="ARBA00022555"/>
    </source>
</evidence>
<keyword evidence="8 9" id="KW-0560">Oxidoreductase</keyword>
<gene>
    <name evidence="9" type="primary">dusC</name>
    <name evidence="12" type="ORF">WH50_05060</name>
</gene>
<dbReference type="SUPFAM" id="SSF51395">
    <property type="entry name" value="FMN-linked oxidoreductases"/>
    <property type="match status" value="1"/>
</dbReference>
<comment type="catalytic activity">
    <reaction evidence="9">
        <text>5,6-dihydrouridine(16) in tRNA + NADP(+) = uridine(16) in tRNA + NADPH + H(+)</text>
        <dbReference type="Rhea" id="RHEA:53376"/>
        <dbReference type="Rhea" id="RHEA-COMP:13543"/>
        <dbReference type="Rhea" id="RHEA-COMP:13544"/>
        <dbReference type="ChEBI" id="CHEBI:15378"/>
        <dbReference type="ChEBI" id="CHEBI:57783"/>
        <dbReference type="ChEBI" id="CHEBI:58349"/>
        <dbReference type="ChEBI" id="CHEBI:65315"/>
        <dbReference type="ChEBI" id="CHEBI:74443"/>
    </reaction>
</comment>
<dbReference type="InterPro" id="IPR018517">
    <property type="entry name" value="tRNA_hU_synthase_CS"/>
</dbReference>
<dbReference type="PROSITE" id="PS01136">
    <property type="entry name" value="UPF0034"/>
    <property type="match status" value="1"/>
</dbReference>
<feature type="site" description="Interacts with tRNA; defines subfamily-specific binding signature" evidence="9">
    <location>
        <position position="41"/>
    </location>
</feature>
<comment type="cofactor">
    <cofactor evidence="1 9 10">
        <name>FMN</name>
        <dbReference type="ChEBI" id="CHEBI:58210"/>
    </cofactor>
</comment>
<feature type="site" description="Interacts with tRNA" evidence="9">
    <location>
        <position position="182"/>
    </location>
</feature>
<dbReference type="PANTHER" id="PTHR11082">
    <property type="entry name" value="TRNA-DIHYDROURIDINE SYNTHASE"/>
    <property type="match status" value="1"/>
</dbReference>
<organism evidence="12 13">
    <name type="scientific">Pokkaliibacter plantistimulans</name>
    <dbReference type="NCBI Taxonomy" id="1635171"/>
    <lineage>
        <taxon>Bacteria</taxon>
        <taxon>Pseudomonadati</taxon>
        <taxon>Pseudomonadota</taxon>
        <taxon>Gammaproteobacteria</taxon>
        <taxon>Oceanospirillales</taxon>
        <taxon>Balneatrichaceae</taxon>
        <taxon>Pokkaliibacter</taxon>
    </lineage>
</organism>
<dbReference type="PANTHER" id="PTHR11082:SF26">
    <property type="entry name" value="TRNA-DIHYDROURIDINE(16) SYNTHASE"/>
    <property type="match status" value="1"/>
</dbReference>
<feature type="site" description="Interacts with tRNA; defines subfamily-specific binding signature" evidence="9">
    <location>
        <position position="282"/>
    </location>
</feature>
<evidence type="ECO:0000256" key="9">
    <source>
        <dbReference type="HAMAP-Rule" id="MF_02043"/>
    </source>
</evidence>
<protein>
    <recommendedName>
        <fullName evidence="9">tRNA-dihydrouridine(16) synthase</fullName>
        <ecNumber evidence="9">1.3.1.-</ecNumber>
    </recommendedName>
    <alternativeName>
        <fullName evidence="9">U16-specific dihydrouridine synthase</fullName>
        <shortName evidence="9">U16-specific Dus</shortName>
    </alternativeName>
    <alternativeName>
        <fullName evidence="9">tRNA-dihydrouridine synthase C</fullName>
    </alternativeName>
</protein>
<dbReference type="Proteomes" id="UP000248090">
    <property type="component" value="Unassembled WGS sequence"/>
</dbReference>
<keyword evidence="2 9" id="KW-0820">tRNA-binding</keyword>
<evidence type="ECO:0000256" key="3">
    <source>
        <dbReference type="ARBA" id="ARBA00022630"/>
    </source>
</evidence>
<evidence type="ECO:0000313" key="12">
    <source>
        <dbReference type="EMBL" id="PXF32287.1"/>
    </source>
</evidence>
<keyword evidence="6 9" id="KW-0521">NADP</keyword>
<dbReference type="InterPro" id="IPR032886">
    <property type="entry name" value="DusC"/>
</dbReference>
<comment type="caution">
    <text evidence="12">The sequence shown here is derived from an EMBL/GenBank/DDBJ whole genome shotgun (WGS) entry which is preliminary data.</text>
</comment>
<proteinExistence type="inferred from homology"/>
<keyword evidence="4 9" id="KW-0288">FMN</keyword>
<feature type="binding site" evidence="9">
    <location>
        <position position="145"/>
    </location>
    <ligand>
        <name>FMN</name>
        <dbReference type="ChEBI" id="CHEBI:58210"/>
    </ligand>
</feature>
<feature type="binding site" evidence="9">
    <location>
        <begin position="205"/>
        <end position="207"/>
    </location>
    <ligand>
        <name>FMN</name>
        <dbReference type="ChEBI" id="CHEBI:58210"/>
    </ligand>
</feature>
<feature type="binding site" evidence="9">
    <location>
        <position position="74"/>
    </location>
    <ligand>
        <name>FMN</name>
        <dbReference type="ChEBI" id="CHEBI:58210"/>
    </ligand>
</feature>
<evidence type="ECO:0000259" key="11">
    <source>
        <dbReference type="Pfam" id="PF01207"/>
    </source>
</evidence>
<sequence length="328" mass="36371">MPPHSAGRILLAPMEGLVDHIMRDMLTQIGGIDECVTEFLRITDQLLPVKVFKRICPEIDNAWRTPAGTPVVLQLLGSDADWMAENAQRAARLGAPALDINFGCPAKTVNRHRGGAVLLEEPETLFAIVRAVRQAVPDSIPVTAKMRLGYKDRSLLMENAKAIEEAGASQLVIHARTKVEGYKPPAHWQEIEPVRQQLAIPVVANGDVCTVEDYHACRLASGCQDVMIGRGLVAQPWLALQIRASLSGQERAAPLLVEVAPWLEWFLQRNQQLMLSKFAPGRVKQWLKMLAGAMPDLRQWVELLQSERDPERFAERVHAVVQELSAAS</sequence>
<feature type="site" description="Interacts with tRNA" evidence="9">
    <location>
        <position position="101"/>
    </location>
</feature>
<evidence type="ECO:0000256" key="1">
    <source>
        <dbReference type="ARBA" id="ARBA00001917"/>
    </source>
</evidence>
<keyword evidence="5 9" id="KW-0819">tRNA processing</keyword>
<accession>A0ABX5M073</accession>
<dbReference type="Pfam" id="PF01207">
    <property type="entry name" value="Dus"/>
    <property type="match status" value="1"/>
</dbReference>
<dbReference type="InterPro" id="IPR013785">
    <property type="entry name" value="Aldolase_TIM"/>
</dbReference>
<keyword evidence="7 9" id="KW-0694">RNA-binding</keyword>
<evidence type="ECO:0000256" key="4">
    <source>
        <dbReference type="ARBA" id="ARBA00022643"/>
    </source>
</evidence>
<evidence type="ECO:0000256" key="10">
    <source>
        <dbReference type="PIRNR" id="PIRNR006621"/>
    </source>
</evidence>
<evidence type="ECO:0000256" key="7">
    <source>
        <dbReference type="ARBA" id="ARBA00022884"/>
    </source>
</evidence>
<feature type="active site" description="Proton donor" evidence="9">
    <location>
        <position position="104"/>
    </location>
</feature>
<comment type="function">
    <text evidence="9">Catalyzes the synthesis of 5,6-dihydrouridine (D), a modified base found in the D-loop of most tRNAs, via the reduction of the C5-C6 double bond in target uridines. Specifically modifies U16 in tRNAs.</text>
</comment>
<evidence type="ECO:0000256" key="8">
    <source>
        <dbReference type="ARBA" id="ARBA00023002"/>
    </source>
</evidence>
<evidence type="ECO:0000256" key="5">
    <source>
        <dbReference type="ARBA" id="ARBA00022694"/>
    </source>
</evidence>
<comment type="catalytic activity">
    <reaction evidence="9">
        <text>5,6-dihydrouridine(16) in tRNA + NAD(+) = uridine(16) in tRNA + NADH + H(+)</text>
        <dbReference type="Rhea" id="RHEA:53380"/>
        <dbReference type="Rhea" id="RHEA-COMP:13543"/>
        <dbReference type="Rhea" id="RHEA-COMP:13544"/>
        <dbReference type="ChEBI" id="CHEBI:15378"/>
        <dbReference type="ChEBI" id="CHEBI:57540"/>
        <dbReference type="ChEBI" id="CHEBI:57945"/>
        <dbReference type="ChEBI" id="CHEBI:65315"/>
        <dbReference type="ChEBI" id="CHEBI:74443"/>
    </reaction>
</comment>
<keyword evidence="13" id="KW-1185">Reference proteome</keyword>
<comment type="caution">
    <text evidence="9">Lacks conserved residue(s) required for the propagation of feature annotation.</text>
</comment>
<comment type="similarity">
    <text evidence="9">Belongs to the Dus family. DusC subfamily.</text>
</comment>
<feature type="domain" description="DUS-like FMN-binding" evidence="11">
    <location>
        <begin position="10"/>
        <end position="317"/>
    </location>
</feature>
<feature type="binding site" evidence="9">
    <location>
        <begin position="229"/>
        <end position="230"/>
    </location>
    <ligand>
        <name>FMN</name>
        <dbReference type="ChEBI" id="CHEBI:58210"/>
    </ligand>
</feature>
<comment type="similarity">
    <text evidence="10">Belongs to the dus family.</text>
</comment>
<dbReference type="CDD" id="cd02801">
    <property type="entry name" value="DUS_like_FMN"/>
    <property type="match status" value="1"/>
</dbReference>